<dbReference type="OrthoDB" id="9801101at2"/>
<sequence length="139" mass="15080">MSYILVVEDNPDHRDLIRLVLGRSYRGVPVRMAASGEDALKLMESEGLPRIALVDVDMPGLSGQATVRRIREGRAGRLLPVVMLSTSDESEDVRACLEAGANSYVRKPLALSDWGRTMSAIADYWLLQHAGAGGTVDDA</sequence>
<dbReference type="AlphaFoldDB" id="A0A5C8NY69"/>
<dbReference type="RefSeq" id="WP_147703919.1">
    <property type="nucleotide sequence ID" value="NZ_VDUY01000003.1"/>
</dbReference>
<dbReference type="PANTHER" id="PTHR44520">
    <property type="entry name" value="RESPONSE REGULATOR RCP1-RELATED"/>
    <property type="match status" value="1"/>
</dbReference>
<dbReference type="InterPro" id="IPR001789">
    <property type="entry name" value="Sig_transdc_resp-reg_receiver"/>
</dbReference>
<dbReference type="Proteomes" id="UP000321548">
    <property type="component" value="Unassembled WGS sequence"/>
</dbReference>
<gene>
    <name evidence="3" type="ORF">FHP08_07970</name>
</gene>
<organism evidence="3 4">
    <name type="scientific">Zeimonas arvi</name>
    <dbReference type="NCBI Taxonomy" id="2498847"/>
    <lineage>
        <taxon>Bacteria</taxon>
        <taxon>Pseudomonadati</taxon>
        <taxon>Pseudomonadota</taxon>
        <taxon>Betaproteobacteria</taxon>
        <taxon>Burkholderiales</taxon>
        <taxon>Burkholderiaceae</taxon>
        <taxon>Zeimonas</taxon>
    </lineage>
</organism>
<dbReference type="InterPro" id="IPR011006">
    <property type="entry name" value="CheY-like_superfamily"/>
</dbReference>
<dbReference type="SMART" id="SM00448">
    <property type="entry name" value="REC"/>
    <property type="match status" value="1"/>
</dbReference>
<dbReference type="PROSITE" id="PS50110">
    <property type="entry name" value="RESPONSE_REGULATORY"/>
    <property type="match status" value="1"/>
</dbReference>
<reference evidence="3 4" key="1">
    <citation type="submission" date="2019-06" db="EMBL/GenBank/DDBJ databases">
        <title>Quisquiliibacterium sp. nov., isolated from a maize field.</title>
        <authorList>
            <person name="Lin S.-Y."/>
            <person name="Tsai C.-F."/>
            <person name="Young C.-C."/>
        </authorList>
    </citation>
    <scope>NUCLEOTIDE SEQUENCE [LARGE SCALE GENOMIC DNA]</scope>
    <source>
        <strain evidence="3 4">CC-CFT501</strain>
    </source>
</reference>
<dbReference type="EMBL" id="VDUY01000003">
    <property type="protein sequence ID" value="TXL66005.1"/>
    <property type="molecule type" value="Genomic_DNA"/>
</dbReference>
<comment type="caution">
    <text evidence="3">The sequence shown here is derived from an EMBL/GenBank/DDBJ whole genome shotgun (WGS) entry which is preliminary data.</text>
</comment>
<evidence type="ECO:0000313" key="3">
    <source>
        <dbReference type="EMBL" id="TXL66005.1"/>
    </source>
</evidence>
<protein>
    <submittedName>
        <fullName evidence="3">Response regulator</fullName>
    </submittedName>
</protein>
<feature type="domain" description="Response regulatory" evidence="2">
    <location>
        <begin position="3"/>
        <end position="122"/>
    </location>
</feature>
<keyword evidence="1" id="KW-0597">Phosphoprotein</keyword>
<dbReference type="InterPro" id="IPR052893">
    <property type="entry name" value="TCS_response_regulator"/>
</dbReference>
<feature type="modified residue" description="4-aspartylphosphate" evidence="1">
    <location>
        <position position="55"/>
    </location>
</feature>
<proteinExistence type="predicted"/>
<dbReference type="GO" id="GO:0000160">
    <property type="term" value="P:phosphorelay signal transduction system"/>
    <property type="evidence" value="ECO:0007669"/>
    <property type="project" value="InterPro"/>
</dbReference>
<evidence type="ECO:0000259" key="2">
    <source>
        <dbReference type="PROSITE" id="PS50110"/>
    </source>
</evidence>
<dbReference type="Pfam" id="PF00072">
    <property type="entry name" value="Response_reg"/>
    <property type="match status" value="1"/>
</dbReference>
<evidence type="ECO:0000256" key="1">
    <source>
        <dbReference type="PROSITE-ProRule" id="PRU00169"/>
    </source>
</evidence>
<keyword evidence="4" id="KW-1185">Reference proteome</keyword>
<accession>A0A5C8NY69</accession>
<name>A0A5C8NY69_9BURK</name>
<dbReference type="SUPFAM" id="SSF52172">
    <property type="entry name" value="CheY-like"/>
    <property type="match status" value="1"/>
</dbReference>
<dbReference type="Gene3D" id="3.40.50.2300">
    <property type="match status" value="1"/>
</dbReference>
<evidence type="ECO:0000313" key="4">
    <source>
        <dbReference type="Proteomes" id="UP000321548"/>
    </source>
</evidence>